<sequence length="161" mass="17833">MGPSRNWLSQTSIDQTQTSISQWGEEREGSSSSPPFFSSTPPPSPAFSSFFSNRPPNTLNPPTRCKDREYGLRLCCHYAVKEKPQVKGAIIVAAPSCRFRQALGARFDFQPPCTAAGGDSPIIGQRRSGKAPKAESSPLRVDLEYVIQFYIGKPYNPILHW</sequence>
<feature type="compositionally biased region" description="Low complexity" evidence="1">
    <location>
        <begin position="30"/>
        <end position="39"/>
    </location>
</feature>
<proteinExistence type="predicted"/>
<accession>A0A067JY91</accession>
<gene>
    <name evidence="2" type="ORF">JCGZ_19371</name>
</gene>
<organism evidence="2 3">
    <name type="scientific">Jatropha curcas</name>
    <name type="common">Barbados nut</name>
    <dbReference type="NCBI Taxonomy" id="180498"/>
    <lineage>
        <taxon>Eukaryota</taxon>
        <taxon>Viridiplantae</taxon>
        <taxon>Streptophyta</taxon>
        <taxon>Embryophyta</taxon>
        <taxon>Tracheophyta</taxon>
        <taxon>Spermatophyta</taxon>
        <taxon>Magnoliopsida</taxon>
        <taxon>eudicotyledons</taxon>
        <taxon>Gunneridae</taxon>
        <taxon>Pentapetalae</taxon>
        <taxon>rosids</taxon>
        <taxon>fabids</taxon>
        <taxon>Malpighiales</taxon>
        <taxon>Euphorbiaceae</taxon>
        <taxon>Crotonoideae</taxon>
        <taxon>Jatropheae</taxon>
        <taxon>Jatropha</taxon>
    </lineage>
</organism>
<dbReference type="Proteomes" id="UP000027138">
    <property type="component" value="Unassembled WGS sequence"/>
</dbReference>
<dbReference type="EMBL" id="KK914780">
    <property type="protein sequence ID" value="KDP28941.1"/>
    <property type="molecule type" value="Genomic_DNA"/>
</dbReference>
<reference evidence="2 3" key="1">
    <citation type="journal article" date="2014" name="PLoS ONE">
        <title>Global Analysis of Gene Expression Profiles in Physic Nut (Jatropha curcas L.) Seedlings Exposed to Salt Stress.</title>
        <authorList>
            <person name="Zhang L."/>
            <person name="Zhang C."/>
            <person name="Wu P."/>
            <person name="Chen Y."/>
            <person name="Li M."/>
            <person name="Jiang H."/>
            <person name="Wu G."/>
        </authorList>
    </citation>
    <scope>NUCLEOTIDE SEQUENCE [LARGE SCALE GENOMIC DNA]</scope>
    <source>
        <strain evidence="3">cv. GZQX0401</strain>
        <tissue evidence="2">Young leaves</tissue>
    </source>
</reference>
<dbReference type="AlphaFoldDB" id="A0A067JY91"/>
<evidence type="ECO:0000313" key="2">
    <source>
        <dbReference type="EMBL" id="KDP28941.1"/>
    </source>
</evidence>
<feature type="compositionally biased region" description="Polar residues" evidence="1">
    <location>
        <begin position="1"/>
        <end position="22"/>
    </location>
</feature>
<evidence type="ECO:0000313" key="3">
    <source>
        <dbReference type="Proteomes" id="UP000027138"/>
    </source>
</evidence>
<protein>
    <submittedName>
        <fullName evidence="2">Uncharacterized protein</fullName>
    </submittedName>
</protein>
<feature type="compositionally biased region" description="Low complexity" evidence="1">
    <location>
        <begin position="46"/>
        <end position="63"/>
    </location>
</feature>
<keyword evidence="3" id="KW-1185">Reference proteome</keyword>
<name>A0A067JY91_JATCU</name>
<feature type="region of interest" description="Disordered" evidence="1">
    <location>
        <begin position="1"/>
        <end position="64"/>
    </location>
</feature>
<evidence type="ECO:0000256" key="1">
    <source>
        <dbReference type="SAM" id="MobiDB-lite"/>
    </source>
</evidence>